<protein>
    <submittedName>
        <fullName evidence="1">Uncharacterized protein</fullName>
    </submittedName>
</protein>
<dbReference type="AlphaFoldDB" id="A0AAP8Z5N3"/>
<dbReference type="EMBL" id="CP038438">
    <property type="protein sequence ID" value="QBX43652.1"/>
    <property type="molecule type" value="Genomic_DNA"/>
</dbReference>
<organism evidence="1 2">
    <name type="scientific">Pseudomonas fluorescens</name>
    <dbReference type="NCBI Taxonomy" id="294"/>
    <lineage>
        <taxon>Bacteria</taxon>
        <taxon>Pseudomonadati</taxon>
        <taxon>Pseudomonadota</taxon>
        <taxon>Gammaproteobacteria</taxon>
        <taxon>Pseudomonadales</taxon>
        <taxon>Pseudomonadaceae</taxon>
        <taxon>Pseudomonas</taxon>
    </lineage>
</organism>
<proteinExistence type="predicted"/>
<evidence type="ECO:0000313" key="1">
    <source>
        <dbReference type="EMBL" id="QBX43652.1"/>
    </source>
</evidence>
<evidence type="ECO:0000313" key="2">
    <source>
        <dbReference type="Proteomes" id="UP000295797"/>
    </source>
</evidence>
<reference evidence="1 2" key="1">
    <citation type="submission" date="2019-03" db="EMBL/GenBank/DDBJ databases">
        <title>Complete genome sequence of the plant growth promoting strain Pseudomonas fluorescens LBUM677.</title>
        <authorList>
            <person name="Novinscak A."/>
            <person name="Joly D."/>
            <person name="Filion M."/>
        </authorList>
    </citation>
    <scope>NUCLEOTIDE SEQUENCE [LARGE SCALE GENOMIC DNA]</scope>
    <source>
        <strain evidence="1 2">LBUM677</strain>
    </source>
</reference>
<name>A0AAP8Z5N3_PSEFL</name>
<dbReference type="Proteomes" id="UP000295797">
    <property type="component" value="Chromosome"/>
</dbReference>
<accession>A0AAP8Z5N3</accession>
<gene>
    <name evidence="1" type="ORF">E4T63_24905</name>
</gene>
<sequence length="80" mass="9591">MPPSRCQSSYSLCLLMTAGGSGKFRWRYGRYIPESNTKLMWEGAWSRRRSFSQHQWRLIHRLREQAPSHRVTQWPVNTRP</sequence>